<name>A0ABM0LY28_SACKO</name>
<evidence type="ECO:0000256" key="1">
    <source>
        <dbReference type="SAM" id="SignalP"/>
    </source>
</evidence>
<protein>
    <submittedName>
        <fullName evidence="3">Uncharacterized protein LOC102805873</fullName>
    </submittedName>
</protein>
<dbReference type="Proteomes" id="UP000694865">
    <property type="component" value="Unplaced"/>
</dbReference>
<accession>A0ABM0LY28</accession>
<organism evidence="2 3">
    <name type="scientific">Saccoglossus kowalevskii</name>
    <name type="common">Acorn worm</name>
    <dbReference type="NCBI Taxonomy" id="10224"/>
    <lineage>
        <taxon>Eukaryota</taxon>
        <taxon>Metazoa</taxon>
        <taxon>Hemichordata</taxon>
        <taxon>Enteropneusta</taxon>
        <taxon>Harrimaniidae</taxon>
        <taxon>Saccoglossus</taxon>
    </lineage>
</organism>
<proteinExistence type="predicted"/>
<feature type="chain" id="PRO_5045075925" evidence="1">
    <location>
        <begin position="23"/>
        <end position="382"/>
    </location>
</feature>
<evidence type="ECO:0000313" key="2">
    <source>
        <dbReference type="Proteomes" id="UP000694865"/>
    </source>
</evidence>
<gene>
    <name evidence="3" type="primary">LOC102805873</name>
</gene>
<feature type="signal peptide" evidence="1">
    <location>
        <begin position="1"/>
        <end position="22"/>
    </location>
</feature>
<evidence type="ECO:0000313" key="3">
    <source>
        <dbReference type="RefSeq" id="XP_006812669.1"/>
    </source>
</evidence>
<keyword evidence="1" id="KW-0732">Signal</keyword>
<dbReference type="RefSeq" id="XP_006812669.1">
    <property type="nucleotide sequence ID" value="XM_006812606.1"/>
</dbReference>
<dbReference type="GeneID" id="102805873"/>
<reference evidence="3" key="1">
    <citation type="submission" date="2025-08" db="UniProtKB">
        <authorList>
            <consortium name="RefSeq"/>
        </authorList>
    </citation>
    <scope>IDENTIFICATION</scope>
    <source>
        <tissue evidence="3">Testes</tissue>
    </source>
</reference>
<sequence length="382" mass="42831">MKLNSRCIVLFLISCLVLQTRGYECPDKPLTTGIHSNTVLIPPGIDCVIEPGLSIKLMVPGSTRSIRIIYKNGKQVNHLETKYYNIDKVSNKNDGQYLFLDKDNQTIEYSFVTVGVRKIFGRLNKSTSLHFKLSRPTATDVQFQWKRPPPNFPTLYFSLTPKDGFIDTNSEIPCAMYTDLVQPALYDGILSITIENVTCAFHDTYFQVTESYSDGNVDVHRFNAFILELETPRIAKKTVGPRNLSLDCNSIIDGLEDPYNTIWNKSKKTNTVDNILRKVDGKTLHIDTPLESYNYSCAIHKCEKQSKWSDSVIASSPGVRNYKRTTQNQEKKVSDILNGTAAATTSKQVNVDLDEFSDTSSAADVGIHKLNTQDAGASIVYN</sequence>
<feature type="non-terminal residue" evidence="3">
    <location>
        <position position="382"/>
    </location>
</feature>
<keyword evidence="2" id="KW-1185">Reference proteome</keyword>